<organism evidence="1 2">
    <name type="scientific">Aspergillus udagawae</name>
    <dbReference type="NCBI Taxonomy" id="91492"/>
    <lineage>
        <taxon>Eukaryota</taxon>
        <taxon>Fungi</taxon>
        <taxon>Dikarya</taxon>
        <taxon>Ascomycota</taxon>
        <taxon>Pezizomycotina</taxon>
        <taxon>Eurotiomycetes</taxon>
        <taxon>Eurotiomycetidae</taxon>
        <taxon>Eurotiales</taxon>
        <taxon>Aspergillaceae</taxon>
        <taxon>Aspergillus</taxon>
        <taxon>Aspergillus subgen. Fumigati</taxon>
    </lineage>
</organism>
<evidence type="ECO:0000313" key="2">
    <source>
        <dbReference type="Proteomes" id="UP000465221"/>
    </source>
</evidence>
<dbReference type="Gene3D" id="3.40.50.720">
    <property type="entry name" value="NAD(P)-binding Rossmann-like Domain"/>
    <property type="match status" value="1"/>
</dbReference>
<dbReference type="SUPFAM" id="SSF51735">
    <property type="entry name" value="NAD(P)-binding Rossmann-fold domains"/>
    <property type="match status" value="1"/>
</dbReference>
<comment type="caution">
    <text evidence="1">The sequence shown here is derived from an EMBL/GenBank/DDBJ whole genome shotgun (WGS) entry which is preliminary data.</text>
</comment>
<name>A0A8H3S8L2_9EURO</name>
<evidence type="ECO:0000313" key="1">
    <source>
        <dbReference type="EMBL" id="GFF53451.1"/>
    </source>
</evidence>
<sequence length="232" mass="25708">MLKGVETTIHLVGNIVISDSPEEILPSIKLVANVLEAAATKPSITRVVLASSSMAAYTPIPDQEGVIITADTWNDRAVQEAWDALPAQKSTTPDSQWKKRLAIYSACKTEMERQAWNWIIKNTPSFELSAVVGAFTVGRIIHRQIGGSMMGWVRGLLEGEKQPLLPVPPNIIQILRACQPSHPLIPDPPAEEGRDLAKILPRERTLELLRKWYGQQHWTPIAASIERALESQ</sequence>
<dbReference type="InterPro" id="IPR036291">
    <property type="entry name" value="NAD(P)-bd_dom_sf"/>
</dbReference>
<dbReference type="Proteomes" id="UP000465221">
    <property type="component" value="Unassembled WGS sequence"/>
</dbReference>
<accession>A0A8H3S8L2</accession>
<reference evidence="1 2" key="1">
    <citation type="submission" date="2020-01" db="EMBL/GenBank/DDBJ databases">
        <title>Draft genome sequence of Aspergillus udagawae IFM 46972.</title>
        <authorList>
            <person name="Takahashi H."/>
            <person name="Yaguchi T."/>
        </authorList>
    </citation>
    <scope>NUCLEOTIDE SEQUENCE [LARGE SCALE GENOMIC DNA]</scope>
    <source>
        <strain evidence="1 2">IFM 46972</strain>
    </source>
</reference>
<dbReference type="AlphaFoldDB" id="A0A8H3S8L2"/>
<dbReference type="EMBL" id="BLKC01000104">
    <property type="protein sequence ID" value="GFF53451.1"/>
    <property type="molecule type" value="Genomic_DNA"/>
</dbReference>
<proteinExistence type="predicted"/>
<gene>
    <name evidence="1" type="ORF">IFM46972_09789</name>
</gene>
<protein>
    <submittedName>
        <fullName evidence="1">Aldehyde reductase 2</fullName>
    </submittedName>
</protein>